<dbReference type="EMBL" id="CAUEEQ010051477">
    <property type="protein sequence ID" value="CAJ0961083.1"/>
    <property type="molecule type" value="Genomic_DNA"/>
</dbReference>
<evidence type="ECO:0000259" key="5">
    <source>
        <dbReference type="PROSITE" id="PS50126"/>
    </source>
</evidence>
<dbReference type="PANTHER" id="PTHR23270:SF10">
    <property type="entry name" value="PROTEIN RRP5 HOMOLOG"/>
    <property type="match status" value="1"/>
</dbReference>
<dbReference type="SMART" id="SM00316">
    <property type="entry name" value="S1"/>
    <property type="match status" value="2"/>
</dbReference>
<feature type="domain" description="S1 motif" evidence="5">
    <location>
        <begin position="236"/>
        <end position="301"/>
    </location>
</feature>
<dbReference type="SUPFAM" id="SSF50249">
    <property type="entry name" value="Nucleic acid-binding proteins"/>
    <property type="match status" value="2"/>
</dbReference>
<comment type="subcellular location">
    <subcellularLocation>
        <location evidence="1">Nucleus</location>
    </subcellularLocation>
</comment>
<dbReference type="PROSITE" id="PS50126">
    <property type="entry name" value="S1"/>
    <property type="match status" value="1"/>
</dbReference>
<reference evidence="6" key="1">
    <citation type="submission" date="2023-07" db="EMBL/GenBank/DDBJ databases">
        <authorList>
            <person name="Stuckert A."/>
        </authorList>
    </citation>
    <scope>NUCLEOTIDE SEQUENCE</scope>
</reference>
<dbReference type="InterPro" id="IPR057302">
    <property type="entry name" value="Rrp5_S1"/>
</dbReference>
<keyword evidence="3" id="KW-0539">Nucleus</keyword>
<dbReference type="InterPro" id="IPR048059">
    <property type="entry name" value="Rrp5_S1_rpt_hs1_sc1"/>
</dbReference>
<evidence type="ECO:0000256" key="4">
    <source>
        <dbReference type="SAM" id="MobiDB-lite"/>
    </source>
</evidence>
<organism evidence="6 7">
    <name type="scientific">Ranitomeya imitator</name>
    <name type="common">mimic poison frog</name>
    <dbReference type="NCBI Taxonomy" id="111125"/>
    <lineage>
        <taxon>Eukaryota</taxon>
        <taxon>Metazoa</taxon>
        <taxon>Chordata</taxon>
        <taxon>Craniata</taxon>
        <taxon>Vertebrata</taxon>
        <taxon>Euteleostomi</taxon>
        <taxon>Amphibia</taxon>
        <taxon>Batrachia</taxon>
        <taxon>Anura</taxon>
        <taxon>Neobatrachia</taxon>
        <taxon>Hyloidea</taxon>
        <taxon>Dendrobatidae</taxon>
        <taxon>Dendrobatinae</taxon>
        <taxon>Ranitomeya</taxon>
    </lineage>
</organism>
<proteinExistence type="predicted"/>
<keyword evidence="2" id="KW-0677">Repeat</keyword>
<dbReference type="PANTHER" id="PTHR23270">
    <property type="entry name" value="PROGRAMMED CELL DEATH PROTEIN 11 PRE-RRNA PROCESSING PROTEIN RRP5"/>
    <property type="match status" value="1"/>
</dbReference>
<feature type="compositionally biased region" description="Basic and acidic residues" evidence="4">
    <location>
        <begin position="12"/>
        <end position="32"/>
    </location>
</feature>
<dbReference type="InterPro" id="IPR012340">
    <property type="entry name" value="NA-bd_OB-fold"/>
</dbReference>
<dbReference type="InterPro" id="IPR045209">
    <property type="entry name" value="Rrp5"/>
</dbReference>
<accession>A0ABN9M7K1</accession>
<evidence type="ECO:0000256" key="2">
    <source>
        <dbReference type="ARBA" id="ARBA00022737"/>
    </source>
</evidence>
<protein>
    <recommendedName>
        <fullName evidence="5">S1 motif domain-containing protein</fullName>
    </recommendedName>
</protein>
<feature type="non-terminal residue" evidence="6">
    <location>
        <position position="350"/>
    </location>
</feature>
<comment type="caution">
    <text evidence="6">The sequence shown here is derived from an EMBL/GenBank/DDBJ whole genome shotgun (WGS) entry which is preliminary data.</text>
</comment>
<evidence type="ECO:0000313" key="7">
    <source>
        <dbReference type="Proteomes" id="UP001176940"/>
    </source>
</evidence>
<dbReference type="InterPro" id="IPR003029">
    <property type="entry name" value="S1_domain"/>
</dbReference>
<dbReference type="CDD" id="cd05693">
    <property type="entry name" value="S1_Rrp5_repeat_hs1_sc1"/>
    <property type="match status" value="1"/>
</dbReference>
<keyword evidence="7" id="KW-1185">Reference proteome</keyword>
<evidence type="ECO:0000256" key="1">
    <source>
        <dbReference type="ARBA" id="ARBA00004123"/>
    </source>
</evidence>
<name>A0ABN9M7K1_9NEOB</name>
<dbReference type="Proteomes" id="UP001176940">
    <property type="component" value="Unassembled WGS sequence"/>
</dbReference>
<dbReference type="Pfam" id="PF23459">
    <property type="entry name" value="S1_RRP5"/>
    <property type="match status" value="2"/>
</dbReference>
<evidence type="ECO:0000256" key="3">
    <source>
        <dbReference type="ARBA" id="ARBA00023242"/>
    </source>
</evidence>
<evidence type="ECO:0000313" key="6">
    <source>
        <dbReference type="EMBL" id="CAJ0961083.1"/>
    </source>
</evidence>
<feature type="region of interest" description="Disordered" evidence="4">
    <location>
        <begin position="1"/>
        <end position="32"/>
    </location>
</feature>
<sequence length="350" mass="38999">MEESFPRGGVQKKSEETGIKKRPREDDNLFSTHHEELEEIKKKKKKVLREKSEVFKPEKSTEKKDKGVELLNFKNLHDSMLLLGCVKEAKDFELSINLPYGLIGYVQAINICEAYTKLLSEQVETDEPLEALLPLSALYSPGMLVRCAVSRLETTSGGYPSIKLSLNPKLVNADLTPFFVAHGHVTSLQVGQYLNCVIDEVKNSGRIVRLSITQSDVATAIATEEQKWTLNNLVPGLVVKAQVQKVSSDRVLLSFLSSYTGVVDFLHLESKKINSYKKDQTVKACILWIDRSSKAIRLTLQKCFLQPGSSVMQLSSDRIGTLHECCTVTALHKRAGAVFHLDGETSGFSL</sequence>
<gene>
    <name evidence="6" type="ORF">RIMI_LOCUS17550908</name>
</gene>
<dbReference type="Gene3D" id="2.40.50.140">
    <property type="entry name" value="Nucleic acid-binding proteins"/>
    <property type="match status" value="1"/>
</dbReference>